<dbReference type="SUPFAM" id="SSF49464">
    <property type="entry name" value="Carboxypeptidase regulatory domain-like"/>
    <property type="match status" value="1"/>
</dbReference>
<keyword evidence="2" id="KW-0813">Transport</keyword>
<dbReference type="PANTHER" id="PTHR30069:SF29">
    <property type="entry name" value="HEMOGLOBIN AND HEMOGLOBIN-HAPTOGLOBIN-BINDING PROTEIN 1-RELATED"/>
    <property type="match status" value="1"/>
</dbReference>
<dbReference type="Pfam" id="PF13715">
    <property type="entry name" value="CarbopepD_reg_2"/>
    <property type="match status" value="1"/>
</dbReference>
<dbReference type="Proteomes" id="UP001629156">
    <property type="component" value="Unassembled WGS sequence"/>
</dbReference>
<feature type="chain" id="PRO_5046363520" evidence="3">
    <location>
        <begin position="25"/>
        <end position="397"/>
    </location>
</feature>
<evidence type="ECO:0000256" key="1">
    <source>
        <dbReference type="ARBA" id="ARBA00022729"/>
    </source>
</evidence>
<feature type="non-terminal residue" evidence="5">
    <location>
        <position position="397"/>
    </location>
</feature>
<keyword evidence="5" id="KW-0675">Receptor</keyword>
<keyword evidence="6" id="KW-1185">Reference proteome</keyword>
<protein>
    <submittedName>
        <fullName evidence="5">TonB-dependent receptor plug domain-containing protein</fullName>
    </submittedName>
</protein>
<evidence type="ECO:0000259" key="4">
    <source>
        <dbReference type="Pfam" id="PF07715"/>
    </source>
</evidence>
<dbReference type="Gene3D" id="2.60.40.1120">
    <property type="entry name" value="Carboxypeptidase-like, regulatory domain"/>
    <property type="match status" value="1"/>
</dbReference>
<keyword evidence="2" id="KW-0472">Membrane</keyword>
<dbReference type="InterPro" id="IPR008969">
    <property type="entry name" value="CarboxyPept-like_regulatory"/>
</dbReference>
<dbReference type="SUPFAM" id="SSF56935">
    <property type="entry name" value="Porins"/>
    <property type="match status" value="1"/>
</dbReference>
<keyword evidence="2" id="KW-1134">Transmembrane beta strand</keyword>
<evidence type="ECO:0000256" key="2">
    <source>
        <dbReference type="PROSITE-ProRule" id="PRU01360"/>
    </source>
</evidence>
<accession>A0ABW8YZL6</accession>
<name>A0ABW8YZL6_9FLAO</name>
<comment type="similarity">
    <text evidence="2">Belongs to the TonB-dependent receptor family.</text>
</comment>
<dbReference type="NCBIfam" id="TIGR04057">
    <property type="entry name" value="SusC_RagA_signa"/>
    <property type="match status" value="1"/>
</dbReference>
<comment type="subcellular location">
    <subcellularLocation>
        <location evidence="2">Cell outer membrane</location>
        <topology evidence="2">Multi-pass membrane protein</topology>
    </subcellularLocation>
</comment>
<dbReference type="InterPro" id="IPR037066">
    <property type="entry name" value="Plug_dom_sf"/>
</dbReference>
<feature type="signal peptide" evidence="3">
    <location>
        <begin position="1"/>
        <end position="24"/>
    </location>
</feature>
<dbReference type="Gene3D" id="2.170.130.10">
    <property type="entry name" value="TonB-dependent receptor, plug domain"/>
    <property type="match status" value="1"/>
</dbReference>
<keyword evidence="1 3" id="KW-0732">Signal</keyword>
<organism evidence="5 6">
    <name type="scientific">Flavobacterium rhizosphaerae</name>
    <dbReference type="NCBI Taxonomy" id="3163298"/>
    <lineage>
        <taxon>Bacteria</taxon>
        <taxon>Pseudomonadati</taxon>
        <taxon>Bacteroidota</taxon>
        <taxon>Flavobacteriia</taxon>
        <taxon>Flavobacteriales</taxon>
        <taxon>Flavobacteriaceae</taxon>
        <taxon>Flavobacterium</taxon>
    </lineage>
</organism>
<dbReference type="PANTHER" id="PTHR30069">
    <property type="entry name" value="TONB-DEPENDENT OUTER MEMBRANE RECEPTOR"/>
    <property type="match status" value="1"/>
</dbReference>
<feature type="domain" description="TonB-dependent receptor plug" evidence="4">
    <location>
        <begin position="207"/>
        <end position="334"/>
    </location>
</feature>
<dbReference type="Gene3D" id="3.55.50.30">
    <property type="match status" value="1"/>
</dbReference>
<comment type="caution">
    <text evidence="5">The sequence shown here is derived from an EMBL/GenBank/DDBJ whole genome shotgun (WGS) entry which is preliminary data.</text>
</comment>
<dbReference type="InterPro" id="IPR012910">
    <property type="entry name" value="Plug_dom"/>
</dbReference>
<reference evidence="5 6" key="1">
    <citation type="submission" date="2024-06" db="EMBL/GenBank/DDBJ databases">
        <authorList>
            <person name="Kaempfer P."/>
            <person name="Viver T."/>
        </authorList>
    </citation>
    <scope>NUCLEOTIDE SEQUENCE [LARGE SCALE GENOMIC DNA]</scope>
    <source>
        <strain evidence="5 6">ST-119</strain>
    </source>
</reference>
<dbReference type="InterPro" id="IPR039426">
    <property type="entry name" value="TonB-dep_rcpt-like"/>
</dbReference>
<proteinExistence type="inferred from homology"/>
<evidence type="ECO:0000256" key="3">
    <source>
        <dbReference type="SAM" id="SignalP"/>
    </source>
</evidence>
<gene>
    <name evidence="5" type="ORF">ABS766_14590</name>
</gene>
<evidence type="ECO:0000313" key="6">
    <source>
        <dbReference type="Proteomes" id="UP001629156"/>
    </source>
</evidence>
<dbReference type="PROSITE" id="PS52016">
    <property type="entry name" value="TONB_DEPENDENT_REC_3"/>
    <property type="match status" value="1"/>
</dbReference>
<dbReference type="RefSeq" id="WP_408085930.1">
    <property type="nucleotide sequence ID" value="NZ_JBELPZ010000020.1"/>
</dbReference>
<evidence type="ECO:0000313" key="5">
    <source>
        <dbReference type="EMBL" id="MFL9845648.1"/>
    </source>
</evidence>
<dbReference type="EMBL" id="JBELPZ010000020">
    <property type="protein sequence ID" value="MFL9845648.1"/>
    <property type="molecule type" value="Genomic_DNA"/>
</dbReference>
<sequence>MKAISKKKCFYLLAVAFAYCHIYAAPVAGVAPGISLHMQNARVTEIFSAIEKKTDYTFVFDETISSTSKRFTIHADNEDVNGLLNRLAKATGFSFKTISKTITVTRPQSAQVQVQGRVLDQSGMGMPGALVAEVGTNNTATTDVNGNFTISVSSSNAVLSVSYIGFETVQIAANAASPLSITLMEAANQLNELVVTALGIKREEKKLGYAQQTLNSDDIDGTVPNNWSSALKGKVAGLNIISSGSGPLNSQDIVLRGGRSLDPKHNRALIVVDGVMMTSEMTTSGSSTAYMGDDSPIDYGNSINDLNLDDIESVTVLKGAGATALYGERAANGAIIITTKSGKKAKGLGVTINSGATFDVIQRWPDYQYKYGQGAGSSFDENGDPYYSYGAAEDGIR</sequence>
<dbReference type="InterPro" id="IPR023997">
    <property type="entry name" value="TonB-dep_OMP_SusC/RagA_CS"/>
</dbReference>
<keyword evidence="2" id="KW-0998">Cell outer membrane</keyword>
<keyword evidence="2" id="KW-0812">Transmembrane</keyword>
<dbReference type="Pfam" id="PF07715">
    <property type="entry name" value="Plug"/>
    <property type="match status" value="1"/>
</dbReference>